<dbReference type="RefSeq" id="XP_060450829.1">
    <property type="nucleotide sequence ID" value="XM_060596449.1"/>
</dbReference>
<evidence type="ECO:0000256" key="1">
    <source>
        <dbReference type="SAM" id="MobiDB-lite"/>
    </source>
</evidence>
<feature type="compositionally biased region" description="Polar residues" evidence="1">
    <location>
        <begin position="159"/>
        <end position="175"/>
    </location>
</feature>
<dbReference type="EMBL" id="JAHMHQ010000002">
    <property type="protein sequence ID" value="KAK1654785.1"/>
    <property type="molecule type" value="Genomic_DNA"/>
</dbReference>
<dbReference type="Proteomes" id="UP001243989">
    <property type="component" value="Unassembled WGS sequence"/>
</dbReference>
<feature type="region of interest" description="Disordered" evidence="1">
    <location>
        <begin position="74"/>
        <end position="114"/>
    </location>
</feature>
<evidence type="ECO:0000313" key="3">
    <source>
        <dbReference type="Proteomes" id="UP001243989"/>
    </source>
</evidence>
<comment type="caution">
    <text evidence="2">The sequence shown here is derived from an EMBL/GenBank/DDBJ whole genome shotgun (WGS) entry which is preliminary data.</text>
</comment>
<organism evidence="2 3">
    <name type="scientific">Colletotrichum phormii</name>
    <dbReference type="NCBI Taxonomy" id="359342"/>
    <lineage>
        <taxon>Eukaryota</taxon>
        <taxon>Fungi</taxon>
        <taxon>Dikarya</taxon>
        <taxon>Ascomycota</taxon>
        <taxon>Pezizomycotina</taxon>
        <taxon>Sordariomycetes</taxon>
        <taxon>Hypocreomycetidae</taxon>
        <taxon>Glomerellales</taxon>
        <taxon>Glomerellaceae</taxon>
        <taxon>Colletotrichum</taxon>
        <taxon>Colletotrichum acutatum species complex</taxon>
    </lineage>
</organism>
<keyword evidence="3" id="KW-1185">Reference proteome</keyword>
<evidence type="ECO:0000313" key="2">
    <source>
        <dbReference type="EMBL" id="KAK1654785.1"/>
    </source>
</evidence>
<dbReference type="AlphaFoldDB" id="A0AAJ0A1L0"/>
<protein>
    <submittedName>
        <fullName evidence="2">Uncharacterized protein</fullName>
    </submittedName>
</protein>
<reference evidence="2" key="1">
    <citation type="submission" date="2021-06" db="EMBL/GenBank/DDBJ databases">
        <title>Comparative genomics, transcriptomics and evolutionary studies reveal genomic signatures of adaptation to plant cell wall in hemibiotrophic fungi.</title>
        <authorList>
            <consortium name="DOE Joint Genome Institute"/>
            <person name="Baroncelli R."/>
            <person name="Diaz J.F."/>
            <person name="Benocci T."/>
            <person name="Peng M."/>
            <person name="Battaglia E."/>
            <person name="Haridas S."/>
            <person name="Andreopoulos W."/>
            <person name="Labutti K."/>
            <person name="Pangilinan J."/>
            <person name="Floch G.L."/>
            <person name="Makela M.R."/>
            <person name="Henrissat B."/>
            <person name="Grigoriev I.V."/>
            <person name="Crouch J.A."/>
            <person name="De Vries R.P."/>
            <person name="Sukno S.A."/>
            <person name="Thon M.R."/>
        </authorList>
    </citation>
    <scope>NUCLEOTIDE SEQUENCE</scope>
    <source>
        <strain evidence="2">CBS 102054</strain>
    </source>
</reference>
<sequence length="183" mass="20691">MRQSHRGGSVLGHDPGLGRREAKNANARCNAEPRQKSSMDLREARHACQRECRRIALQYLCAFLKFSHRNPRVILHPGARGTPRKKKRPAKSNEETMDERQHRHTHTHIHASRHVRNSAQVALTAAISGSLARQPRTGIRSIVHTVPIWRRPTRRTARANVSANKTPTALNQSWLGQKGVPRS</sequence>
<feature type="region of interest" description="Disordered" evidence="1">
    <location>
        <begin position="1"/>
        <end position="39"/>
    </location>
</feature>
<feature type="compositionally biased region" description="Basic and acidic residues" evidence="1">
    <location>
        <begin position="91"/>
        <end position="101"/>
    </location>
</feature>
<feature type="region of interest" description="Disordered" evidence="1">
    <location>
        <begin position="156"/>
        <end position="183"/>
    </location>
</feature>
<accession>A0AAJ0A1L0</accession>
<name>A0AAJ0A1L0_9PEZI</name>
<feature type="compositionally biased region" description="Basic residues" evidence="1">
    <location>
        <begin position="102"/>
        <end position="114"/>
    </location>
</feature>
<proteinExistence type="predicted"/>
<gene>
    <name evidence="2" type="ORF">BDP81DRAFT_88583</name>
</gene>
<dbReference type="GeneID" id="85481311"/>